<dbReference type="AlphaFoldDB" id="A0A9D2CY66"/>
<comment type="caution">
    <text evidence="1">The sequence shown here is derived from an EMBL/GenBank/DDBJ whole genome shotgun (WGS) entry which is preliminary data.</text>
</comment>
<reference evidence="1" key="2">
    <citation type="submission" date="2021-04" db="EMBL/GenBank/DDBJ databases">
        <authorList>
            <person name="Gilroy R."/>
        </authorList>
    </citation>
    <scope>NUCLEOTIDE SEQUENCE</scope>
    <source>
        <strain evidence="1">CHK187-5294</strain>
    </source>
</reference>
<protein>
    <submittedName>
        <fullName evidence="1">Uncharacterized protein</fullName>
    </submittedName>
</protein>
<reference evidence="1" key="1">
    <citation type="journal article" date="2021" name="PeerJ">
        <title>Extensive microbial diversity within the chicken gut microbiome revealed by metagenomics and culture.</title>
        <authorList>
            <person name="Gilroy R."/>
            <person name="Ravi A."/>
            <person name="Getino M."/>
            <person name="Pursley I."/>
            <person name="Horton D.L."/>
            <person name="Alikhan N.F."/>
            <person name="Baker D."/>
            <person name="Gharbi K."/>
            <person name="Hall N."/>
            <person name="Watson M."/>
            <person name="Adriaenssens E.M."/>
            <person name="Foster-Nyarko E."/>
            <person name="Jarju S."/>
            <person name="Secka A."/>
            <person name="Antonio M."/>
            <person name="Oren A."/>
            <person name="Chaudhuri R.R."/>
            <person name="La Ragione R."/>
            <person name="Hildebrand F."/>
            <person name="Pallen M.J."/>
        </authorList>
    </citation>
    <scope>NUCLEOTIDE SEQUENCE</scope>
    <source>
        <strain evidence="1">CHK187-5294</strain>
    </source>
</reference>
<evidence type="ECO:0000313" key="2">
    <source>
        <dbReference type="Proteomes" id="UP000824132"/>
    </source>
</evidence>
<dbReference type="Proteomes" id="UP000824132">
    <property type="component" value="Unassembled WGS sequence"/>
</dbReference>
<dbReference type="EMBL" id="DXCL01000009">
    <property type="protein sequence ID" value="HIZ02993.1"/>
    <property type="molecule type" value="Genomic_DNA"/>
</dbReference>
<evidence type="ECO:0000313" key="1">
    <source>
        <dbReference type="EMBL" id="HIZ02993.1"/>
    </source>
</evidence>
<organism evidence="1 2">
    <name type="scientific">Candidatus Borkfalkia avistercoris</name>
    <dbReference type="NCBI Taxonomy" id="2838504"/>
    <lineage>
        <taxon>Bacteria</taxon>
        <taxon>Bacillati</taxon>
        <taxon>Bacillota</taxon>
        <taxon>Clostridia</taxon>
        <taxon>Christensenellales</taxon>
        <taxon>Christensenellaceae</taxon>
        <taxon>Candidatus Borkfalkia</taxon>
    </lineage>
</organism>
<proteinExistence type="predicted"/>
<accession>A0A9D2CY66</accession>
<sequence length="145" mass="16615">MHYTMNADGTKTLHLDAEGSEYLVSPYKHPLRNRVRSTAVFDEFVYTQDWAESFYPYYENYCLNSTAVFDMTDGYFSRIPKRVSAQIGNNPEITLQKWEGYFMTGKDGNNAAVTVDAKSFAVCWADLVVNKMDILAEEYSKLVSQ</sequence>
<gene>
    <name evidence="1" type="ORF">H9727_01775</name>
</gene>
<name>A0A9D2CY66_9FIRM</name>